<feature type="transmembrane region" description="Helical" evidence="9">
    <location>
        <begin position="417"/>
        <end position="435"/>
    </location>
</feature>
<evidence type="ECO:0000256" key="4">
    <source>
        <dbReference type="ARBA" id="ARBA00022692"/>
    </source>
</evidence>
<keyword evidence="5 9" id="KW-1133">Transmembrane helix</keyword>
<reference evidence="11" key="1">
    <citation type="journal article" date="2020" name="New Phytol.">
        <title>Comparative genomics reveals dynamic genome evolution in host specialist ectomycorrhizal fungi.</title>
        <authorList>
            <person name="Lofgren L.A."/>
            <person name="Nguyen N.H."/>
            <person name="Vilgalys R."/>
            <person name="Ruytinx J."/>
            <person name="Liao H.L."/>
            <person name="Branco S."/>
            <person name="Kuo A."/>
            <person name="LaButti K."/>
            <person name="Lipzen A."/>
            <person name="Andreopoulos W."/>
            <person name="Pangilinan J."/>
            <person name="Riley R."/>
            <person name="Hundley H."/>
            <person name="Na H."/>
            <person name="Barry K."/>
            <person name="Grigoriev I.V."/>
            <person name="Stajich J.E."/>
            <person name="Kennedy P.G."/>
        </authorList>
    </citation>
    <scope>NUCLEOTIDE SEQUENCE</scope>
    <source>
        <strain evidence="11">FC203</strain>
    </source>
</reference>
<keyword evidence="3 8" id="KW-0813">Transport</keyword>
<evidence type="ECO:0000256" key="5">
    <source>
        <dbReference type="ARBA" id="ARBA00022989"/>
    </source>
</evidence>
<feature type="transmembrane region" description="Helical" evidence="9">
    <location>
        <begin position="279"/>
        <end position="302"/>
    </location>
</feature>
<evidence type="ECO:0000256" key="8">
    <source>
        <dbReference type="RuleBase" id="RU003346"/>
    </source>
</evidence>
<evidence type="ECO:0000313" key="12">
    <source>
        <dbReference type="Proteomes" id="UP001195769"/>
    </source>
</evidence>
<dbReference type="InterPro" id="IPR020846">
    <property type="entry name" value="MFS_dom"/>
</dbReference>
<gene>
    <name evidence="11" type="ORF">F5891DRAFT_1164061</name>
</gene>
<dbReference type="SUPFAM" id="SSF103473">
    <property type="entry name" value="MFS general substrate transporter"/>
    <property type="match status" value="1"/>
</dbReference>
<dbReference type="InterPro" id="IPR005828">
    <property type="entry name" value="MFS_sugar_transport-like"/>
</dbReference>
<protein>
    <submittedName>
        <fullName evidence="11">General substrate transporter</fullName>
    </submittedName>
</protein>
<dbReference type="InterPro" id="IPR003663">
    <property type="entry name" value="Sugar/inositol_transpt"/>
</dbReference>
<comment type="caution">
    <text evidence="11">The sequence shown here is derived from an EMBL/GenBank/DDBJ whole genome shotgun (WGS) entry which is preliminary data.</text>
</comment>
<evidence type="ECO:0000259" key="10">
    <source>
        <dbReference type="PROSITE" id="PS50850"/>
    </source>
</evidence>
<evidence type="ECO:0000256" key="9">
    <source>
        <dbReference type="SAM" id="Phobius"/>
    </source>
</evidence>
<dbReference type="GO" id="GO:0016020">
    <property type="term" value="C:membrane"/>
    <property type="evidence" value="ECO:0007669"/>
    <property type="project" value="UniProtKB-SubCell"/>
</dbReference>
<dbReference type="RefSeq" id="XP_041226389.1">
    <property type="nucleotide sequence ID" value="XM_041365345.1"/>
</dbReference>
<dbReference type="NCBIfam" id="TIGR00879">
    <property type="entry name" value="SP"/>
    <property type="match status" value="1"/>
</dbReference>
<feature type="transmembrane region" description="Helical" evidence="9">
    <location>
        <begin position="244"/>
        <end position="267"/>
    </location>
</feature>
<evidence type="ECO:0000256" key="2">
    <source>
        <dbReference type="ARBA" id="ARBA00010992"/>
    </source>
</evidence>
<dbReference type="FunFam" id="1.20.1250.20:FF:000134">
    <property type="entry name" value="MFS sugar transporter protein"/>
    <property type="match status" value="1"/>
</dbReference>
<accession>A0AAD4E9H4</accession>
<evidence type="ECO:0000256" key="6">
    <source>
        <dbReference type="ARBA" id="ARBA00023136"/>
    </source>
</evidence>
<dbReference type="PROSITE" id="PS00217">
    <property type="entry name" value="SUGAR_TRANSPORT_2"/>
    <property type="match status" value="1"/>
</dbReference>
<dbReference type="Pfam" id="PF00083">
    <property type="entry name" value="Sugar_tr"/>
    <property type="match status" value="1"/>
</dbReference>
<feature type="transmembrane region" description="Helical" evidence="9">
    <location>
        <begin position="309"/>
        <end position="332"/>
    </location>
</feature>
<feature type="transmembrane region" description="Helical" evidence="9">
    <location>
        <begin position="395"/>
        <end position="411"/>
    </location>
</feature>
<organism evidence="11 12">
    <name type="scientific">Suillus fuscotomentosus</name>
    <dbReference type="NCBI Taxonomy" id="1912939"/>
    <lineage>
        <taxon>Eukaryota</taxon>
        <taxon>Fungi</taxon>
        <taxon>Dikarya</taxon>
        <taxon>Basidiomycota</taxon>
        <taxon>Agaricomycotina</taxon>
        <taxon>Agaricomycetes</taxon>
        <taxon>Agaricomycetidae</taxon>
        <taxon>Boletales</taxon>
        <taxon>Suillineae</taxon>
        <taxon>Suillaceae</taxon>
        <taxon>Suillus</taxon>
    </lineage>
</organism>
<evidence type="ECO:0000256" key="1">
    <source>
        <dbReference type="ARBA" id="ARBA00004141"/>
    </source>
</evidence>
<dbReference type="PRINTS" id="PR00171">
    <property type="entry name" value="SUGRTRNSPORT"/>
</dbReference>
<dbReference type="InterPro" id="IPR005829">
    <property type="entry name" value="Sugar_transporter_CS"/>
</dbReference>
<feature type="transmembrane region" description="Helical" evidence="9">
    <location>
        <begin position="163"/>
        <end position="182"/>
    </location>
</feature>
<evidence type="ECO:0000313" key="11">
    <source>
        <dbReference type="EMBL" id="KAG1900813.1"/>
    </source>
</evidence>
<comment type="similarity">
    <text evidence="2 8">Belongs to the major facilitator superfamily. Sugar transporter (TC 2.A.1.1) family.</text>
</comment>
<comment type="subcellular location">
    <subcellularLocation>
        <location evidence="1">Membrane</location>
        <topology evidence="1">Multi-pass membrane protein</topology>
    </subcellularLocation>
</comment>
<dbReference type="PANTHER" id="PTHR48022:SF20">
    <property type="entry name" value="MAJOR FACILITATOR SUPERFAMILY (MFS) PROFILE DOMAIN-CONTAINING PROTEIN-RELATED"/>
    <property type="match status" value="1"/>
</dbReference>
<proteinExistence type="inferred from homology"/>
<feature type="transmembrane region" description="Helical" evidence="9">
    <location>
        <begin position="352"/>
        <end position="374"/>
    </location>
</feature>
<keyword evidence="6 9" id="KW-0472">Membrane</keyword>
<dbReference type="InterPro" id="IPR036259">
    <property type="entry name" value="MFS_trans_sf"/>
</dbReference>
<name>A0AAD4E9H4_9AGAM</name>
<dbReference type="AlphaFoldDB" id="A0AAD4E9H4"/>
<feature type="domain" description="Major facilitator superfamily (MFS) profile" evidence="10">
    <location>
        <begin position="1"/>
        <end position="439"/>
    </location>
</feature>
<keyword evidence="4 9" id="KW-0812">Transmembrane</keyword>
<feature type="transmembrane region" description="Helical" evidence="9">
    <location>
        <begin position="128"/>
        <end position="151"/>
    </location>
</feature>
<dbReference type="EMBL" id="JABBWK010000025">
    <property type="protein sequence ID" value="KAG1900813.1"/>
    <property type="molecule type" value="Genomic_DNA"/>
</dbReference>
<dbReference type="Proteomes" id="UP001195769">
    <property type="component" value="Unassembled WGS sequence"/>
</dbReference>
<dbReference type="GeneID" id="64659643"/>
<comment type="catalytic activity">
    <reaction evidence="7">
        <text>myo-inositol(out) + H(+)(out) = myo-inositol(in) + H(+)(in)</text>
        <dbReference type="Rhea" id="RHEA:60364"/>
        <dbReference type="ChEBI" id="CHEBI:15378"/>
        <dbReference type="ChEBI" id="CHEBI:17268"/>
    </reaction>
</comment>
<dbReference type="PANTHER" id="PTHR48022">
    <property type="entry name" value="PLASTIDIC GLUCOSE TRANSPORTER 4"/>
    <property type="match status" value="1"/>
</dbReference>
<dbReference type="InterPro" id="IPR050360">
    <property type="entry name" value="MFS_Sugar_Transporters"/>
</dbReference>
<evidence type="ECO:0000256" key="7">
    <source>
        <dbReference type="ARBA" id="ARBA00049119"/>
    </source>
</evidence>
<dbReference type="Gene3D" id="1.20.1250.20">
    <property type="entry name" value="MFS general substrate transporter like domains"/>
    <property type="match status" value="1"/>
</dbReference>
<dbReference type="PROSITE" id="PS50850">
    <property type="entry name" value="MFS"/>
    <property type="match status" value="1"/>
</dbReference>
<feature type="transmembrane region" description="Helical" evidence="9">
    <location>
        <begin position="69"/>
        <end position="86"/>
    </location>
</feature>
<dbReference type="GO" id="GO:0005351">
    <property type="term" value="F:carbohydrate:proton symporter activity"/>
    <property type="evidence" value="ECO:0007669"/>
    <property type="project" value="TreeGrafter"/>
</dbReference>
<sequence length="484" mass="52825">MVPATTRIYLIALHTSLAGMLWGLDTGSIALSVHLSSGVLGIYVACILLSASLSSLCSGYTADLLSRKYGILTGGIIVLLGTIISASAKTFPVLVCARLITGIGQGQSISVVTIYLCEISPGEIRGTVAAVLQLLITVGIALGYFVAYASSRIGGELAWRTPFILEASMAAVFVSGMAFMPYSPRWLIQRGRIDEARAVLQKLRASSELVEDELCLIKGSLEEQSQEDASYREIFQKRYIRRSILGVFLMSSQMLCGIDAVLYYAPILFTQAGFTSNRAAFLASGVSGIINLIFTIPAQLWVDKWGRRFPLIGGGVSIATCFMAIGTLYAIYGGKADGQVYLTGKGPQWAVIILIYMFVASFSCSWAVVIKIYACEIIPTRLRAKACAVQQLSNWLVNFTVALTTPLFLRASPSGPYFLFGSAALFTAVVCHFLMPETKGKSLEEIEDLFEMTPQVYATYIFYQWSGRYKSSRHIWIETVVKLK</sequence>
<feature type="transmembrane region" description="Helical" evidence="9">
    <location>
        <begin position="40"/>
        <end position="62"/>
    </location>
</feature>
<feature type="transmembrane region" description="Helical" evidence="9">
    <location>
        <begin position="92"/>
        <end position="116"/>
    </location>
</feature>
<evidence type="ECO:0000256" key="3">
    <source>
        <dbReference type="ARBA" id="ARBA00022448"/>
    </source>
</evidence>
<keyword evidence="12" id="KW-1185">Reference proteome</keyword>